<dbReference type="Gene3D" id="3.30.40.10">
    <property type="entry name" value="Zinc/RING finger domain, C3HC4 (zinc finger)"/>
    <property type="match status" value="1"/>
</dbReference>
<feature type="transmembrane region" description="Helical" evidence="10">
    <location>
        <begin position="133"/>
        <end position="158"/>
    </location>
</feature>
<evidence type="ECO:0000256" key="9">
    <source>
        <dbReference type="ARBA" id="ARBA00023136"/>
    </source>
</evidence>
<evidence type="ECO:0000256" key="5">
    <source>
        <dbReference type="ARBA" id="ARBA00022723"/>
    </source>
</evidence>
<sequence>MCDFSMLESKISGSVKETTVMDHTPLRGLKREKWWLLVALNITFLLVGQAASTLLGRFYYDQGGNSKWMATLVQTVAFPFLYIPLFLFRSSSTKPLTNTSTTSVTPFSTIVLIYFGLGILIAGDNMMYSVGLLYLPVSTYALLCATQLVFNAIFSFFINSQKFTALILNSVVILTFSASLLGVSSEAESTEVSKAKYLLGFLCTLGASAIYSLILSLMQYSFQKILKKETFSVVLNMQIYTALVATCASLIGLFASGEWSSLKGEMEGFHKGRVSYVMTLVWTAVAWQITSVGVVGLIFAVSSLFSNVISTLSLPIVPIFAVIFFHDKMGGVKVVSLLMALWGFASYIYQNYLDDCKLKALPSNTQEISDSRSYSPTNVASSLNIQYPLGSCLELEVATSSTSENFVKLCKLLSENLQGIKVERFVEFSIINTRMKNGAYGHSARLFTEDIHQLWLNFHKIGAEMVSLTKGLSDVSRIAYCKHVGGSVNGTYWEGKNEEFNQVHPGNMDRFIPPAKAKSNESNGCKSCRCEFEGNQYHEWFASLIKMMKRLSFVMVCDNAYHIYCMEPPLASIPKGKWFCRVCDTRRAAIRKAKWVYETLEKQ</sequence>
<keyword evidence="8 10" id="KW-1133">Transmembrane helix</keyword>
<dbReference type="GO" id="GO:0008270">
    <property type="term" value="F:zinc ion binding"/>
    <property type="evidence" value="ECO:0007669"/>
    <property type="project" value="UniProtKB-KW"/>
</dbReference>
<dbReference type="PANTHER" id="PTHR31376:SF2">
    <property type="entry name" value="PURINE PERMEASE 11-RELATED"/>
    <property type="match status" value="1"/>
</dbReference>
<keyword evidence="13" id="KW-1185">Reference proteome</keyword>
<feature type="transmembrane region" description="Helical" evidence="10">
    <location>
        <begin position="100"/>
        <end position="121"/>
    </location>
</feature>
<protein>
    <recommendedName>
        <fullName evidence="11">PHD-type domain-containing protein</fullName>
    </recommendedName>
</protein>
<evidence type="ECO:0000256" key="1">
    <source>
        <dbReference type="ARBA" id="ARBA00004370"/>
    </source>
</evidence>
<feature type="transmembrane region" description="Helical" evidence="10">
    <location>
        <begin position="276"/>
        <end position="301"/>
    </location>
</feature>
<feature type="transmembrane region" description="Helical" evidence="10">
    <location>
        <begin position="239"/>
        <end position="256"/>
    </location>
</feature>
<feature type="transmembrane region" description="Helical" evidence="10">
    <location>
        <begin position="308"/>
        <end position="325"/>
    </location>
</feature>
<keyword evidence="5" id="KW-0479">Metal-binding</keyword>
<feature type="domain" description="PHD-type" evidence="11">
    <location>
        <begin position="557"/>
        <end position="583"/>
    </location>
</feature>
<gene>
    <name evidence="12" type="ORF">IFM89_033250</name>
</gene>
<dbReference type="GO" id="GO:0005345">
    <property type="term" value="F:purine nucleobase transmembrane transporter activity"/>
    <property type="evidence" value="ECO:0007669"/>
    <property type="project" value="UniProtKB-ARBA"/>
</dbReference>
<dbReference type="InterPro" id="IPR011011">
    <property type="entry name" value="Znf_FYVE_PHD"/>
</dbReference>
<comment type="subcellular location">
    <subcellularLocation>
        <location evidence="1">Membrane</location>
    </subcellularLocation>
</comment>
<accession>A0A835IYI0</accession>
<dbReference type="Proteomes" id="UP000631114">
    <property type="component" value="Unassembled WGS sequence"/>
</dbReference>
<dbReference type="SUPFAM" id="SSF57903">
    <property type="entry name" value="FYVE/PHD zinc finger"/>
    <property type="match status" value="1"/>
</dbReference>
<dbReference type="InterPro" id="IPR013083">
    <property type="entry name" value="Znf_RING/FYVE/PHD"/>
</dbReference>
<keyword evidence="4 10" id="KW-0812">Transmembrane</keyword>
<feature type="transmembrane region" description="Helical" evidence="10">
    <location>
        <begin position="34"/>
        <end position="56"/>
    </location>
</feature>
<proteinExistence type="inferred from homology"/>
<dbReference type="PANTHER" id="PTHR31376">
    <property type="entry name" value="OS09G0467300 PROTEIN-RELATED"/>
    <property type="match status" value="1"/>
</dbReference>
<dbReference type="InterPro" id="IPR019787">
    <property type="entry name" value="Znf_PHD-finger"/>
</dbReference>
<organism evidence="12 13">
    <name type="scientific">Coptis chinensis</name>
    <dbReference type="NCBI Taxonomy" id="261450"/>
    <lineage>
        <taxon>Eukaryota</taxon>
        <taxon>Viridiplantae</taxon>
        <taxon>Streptophyta</taxon>
        <taxon>Embryophyta</taxon>
        <taxon>Tracheophyta</taxon>
        <taxon>Spermatophyta</taxon>
        <taxon>Magnoliopsida</taxon>
        <taxon>Ranunculales</taxon>
        <taxon>Ranunculaceae</taxon>
        <taxon>Coptidoideae</taxon>
        <taxon>Coptis</taxon>
    </lineage>
</organism>
<reference evidence="12 13" key="1">
    <citation type="submission" date="2020-10" db="EMBL/GenBank/DDBJ databases">
        <title>The Coptis chinensis genome and diversification of protoberbering-type alkaloids.</title>
        <authorList>
            <person name="Wang B."/>
            <person name="Shu S."/>
            <person name="Song C."/>
            <person name="Liu Y."/>
        </authorList>
    </citation>
    <scope>NUCLEOTIDE SEQUENCE [LARGE SCALE GENOMIC DNA]</scope>
    <source>
        <strain evidence="12">HL-2020</strain>
        <tissue evidence="12">Leaf</tissue>
    </source>
</reference>
<evidence type="ECO:0000256" key="8">
    <source>
        <dbReference type="ARBA" id="ARBA00022989"/>
    </source>
</evidence>
<comment type="similarity">
    <text evidence="2">Belongs to the purine permeases (TC 2.A.7.14) family.</text>
</comment>
<evidence type="ECO:0000313" key="13">
    <source>
        <dbReference type="Proteomes" id="UP000631114"/>
    </source>
</evidence>
<evidence type="ECO:0000256" key="4">
    <source>
        <dbReference type="ARBA" id="ARBA00022692"/>
    </source>
</evidence>
<evidence type="ECO:0000256" key="2">
    <source>
        <dbReference type="ARBA" id="ARBA00006213"/>
    </source>
</evidence>
<evidence type="ECO:0000259" key="11">
    <source>
        <dbReference type="Pfam" id="PF00628"/>
    </source>
</evidence>
<feature type="transmembrane region" description="Helical" evidence="10">
    <location>
        <begin position="331"/>
        <end position="349"/>
    </location>
</feature>
<evidence type="ECO:0000256" key="10">
    <source>
        <dbReference type="SAM" id="Phobius"/>
    </source>
</evidence>
<keyword evidence="9 10" id="KW-0472">Membrane</keyword>
<dbReference type="AlphaFoldDB" id="A0A835IYI0"/>
<name>A0A835IYI0_9MAGN</name>
<keyword evidence="6" id="KW-0863">Zinc-finger</keyword>
<dbReference type="GO" id="GO:0015211">
    <property type="term" value="F:purine nucleoside transmembrane transporter activity"/>
    <property type="evidence" value="ECO:0007669"/>
    <property type="project" value="InterPro"/>
</dbReference>
<evidence type="ECO:0000256" key="6">
    <source>
        <dbReference type="ARBA" id="ARBA00022771"/>
    </source>
</evidence>
<evidence type="ECO:0000256" key="7">
    <source>
        <dbReference type="ARBA" id="ARBA00022833"/>
    </source>
</evidence>
<keyword evidence="7" id="KW-0862">Zinc</keyword>
<evidence type="ECO:0000256" key="3">
    <source>
        <dbReference type="ARBA" id="ARBA00022448"/>
    </source>
</evidence>
<keyword evidence="3" id="KW-0813">Transport</keyword>
<dbReference type="Pfam" id="PF00628">
    <property type="entry name" value="PHD"/>
    <property type="match status" value="1"/>
</dbReference>
<comment type="caution">
    <text evidence="12">The sequence shown here is derived from an EMBL/GenBank/DDBJ whole genome shotgun (WGS) entry which is preliminary data.</text>
</comment>
<dbReference type="EMBL" id="JADFTS010000001">
    <property type="protein sequence ID" value="KAF9626431.1"/>
    <property type="molecule type" value="Genomic_DNA"/>
</dbReference>
<dbReference type="Pfam" id="PF16913">
    <property type="entry name" value="PUNUT"/>
    <property type="match status" value="1"/>
</dbReference>
<feature type="transmembrane region" description="Helical" evidence="10">
    <location>
        <begin position="165"/>
        <end position="185"/>
    </location>
</feature>
<dbReference type="GO" id="GO:0016020">
    <property type="term" value="C:membrane"/>
    <property type="evidence" value="ECO:0007669"/>
    <property type="project" value="UniProtKB-SubCell"/>
</dbReference>
<dbReference type="OrthoDB" id="1907510at2759"/>
<feature type="transmembrane region" description="Helical" evidence="10">
    <location>
        <begin position="197"/>
        <end position="218"/>
    </location>
</feature>
<feature type="transmembrane region" description="Helical" evidence="10">
    <location>
        <begin position="68"/>
        <end position="88"/>
    </location>
</feature>
<evidence type="ECO:0000313" key="12">
    <source>
        <dbReference type="EMBL" id="KAF9626431.1"/>
    </source>
</evidence>
<dbReference type="InterPro" id="IPR030182">
    <property type="entry name" value="PUP_plant"/>
</dbReference>